<dbReference type="Pfam" id="PF03547">
    <property type="entry name" value="Mem_trans"/>
    <property type="match status" value="1"/>
</dbReference>
<evidence type="ECO:0000256" key="4">
    <source>
        <dbReference type="ARBA" id="ARBA00022475"/>
    </source>
</evidence>
<keyword evidence="10" id="KW-1185">Reference proteome</keyword>
<keyword evidence="5 8" id="KW-0812">Transmembrane</keyword>
<proteinExistence type="inferred from homology"/>
<evidence type="ECO:0000313" key="10">
    <source>
        <dbReference type="Proteomes" id="UP000053372"/>
    </source>
</evidence>
<feature type="transmembrane region" description="Helical" evidence="8">
    <location>
        <begin position="253"/>
        <end position="273"/>
    </location>
</feature>
<dbReference type="Proteomes" id="UP000053372">
    <property type="component" value="Unassembled WGS sequence"/>
</dbReference>
<name>A0A0V7ZQS7_9CYAN</name>
<reference evidence="9 10" key="1">
    <citation type="journal article" date="2015" name="Genome Announc.">
        <title>Draft Genome of the Euendolithic (true boring) Cyanobacterium Mastigocoleus testarum strain BC008.</title>
        <authorList>
            <person name="Guida B.S."/>
            <person name="Garcia-Pichel F."/>
        </authorList>
    </citation>
    <scope>NUCLEOTIDE SEQUENCE [LARGE SCALE GENOMIC DNA]</scope>
    <source>
        <strain evidence="9 10">BC008</strain>
    </source>
</reference>
<dbReference type="RefSeq" id="WP_027842892.1">
    <property type="nucleotide sequence ID" value="NZ_LMTZ01000094.1"/>
</dbReference>
<dbReference type="Gene3D" id="1.20.1530.20">
    <property type="match status" value="1"/>
</dbReference>
<sequence length="305" mass="33433">MNNLLVLYFRLIILVLVGFTLGRKLPVKVTRYLGQVLFWVGVPISIVAFLRKAELSGEVWIAPIIAYLAVFLGIILVLIALKTKKCFTQTPLQKSTVGSFILTSIVGNTGYLGFPVTLSLVGDSYFAWALFYDLLGNFFAAYGLGVLIGARFSDRIQENWQIVKAILINPALWSFGFGLAFRELAIPDFFAALLDISAMIAISLSLVLIGMRLSQLNSWDNLPLVTTSLTIKMLLIPLILGSALPIFGISGQAAKVIVLQMAMPPAFATLVIAETFNLDPNLCVSTLTLGSILLLVTLPMWLWLF</sequence>
<feature type="transmembrane region" description="Helical" evidence="8">
    <location>
        <begin position="189"/>
        <end position="210"/>
    </location>
</feature>
<feature type="transmembrane region" description="Helical" evidence="8">
    <location>
        <begin position="162"/>
        <end position="183"/>
    </location>
</feature>
<accession>A0A0V7ZQS7</accession>
<dbReference type="PANTHER" id="PTHR36838">
    <property type="entry name" value="AUXIN EFFLUX CARRIER FAMILY PROTEIN"/>
    <property type="match status" value="1"/>
</dbReference>
<evidence type="ECO:0000256" key="1">
    <source>
        <dbReference type="ARBA" id="ARBA00004651"/>
    </source>
</evidence>
<evidence type="ECO:0000256" key="3">
    <source>
        <dbReference type="ARBA" id="ARBA00022448"/>
    </source>
</evidence>
<gene>
    <name evidence="9" type="ORF">BC008_26650</name>
</gene>
<evidence type="ECO:0000313" key="9">
    <source>
        <dbReference type="EMBL" id="KST66769.1"/>
    </source>
</evidence>
<dbReference type="GO" id="GO:0005886">
    <property type="term" value="C:plasma membrane"/>
    <property type="evidence" value="ECO:0007669"/>
    <property type="project" value="UniProtKB-SubCell"/>
</dbReference>
<dbReference type="InterPro" id="IPR038770">
    <property type="entry name" value="Na+/solute_symporter_sf"/>
</dbReference>
<feature type="transmembrane region" description="Helical" evidence="8">
    <location>
        <begin position="6"/>
        <end position="25"/>
    </location>
</feature>
<dbReference type="OrthoDB" id="419762at2"/>
<evidence type="ECO:0000256" key="2">
    <source>
        <dbReference type="ARBA" id="ARBA00010145"/>
    </source>
</evidence>
<keyword evidence="6 8" id="KW-1133">Transmembrane helix</keyword>
<keyword evidence="7 8" id="KW-0472">Membrane</keyword>
<comment type="caution">
    <text evidence="9">The sequence shown here is derived from an EMBL/GenBank/DDBJ whole genome shotgun (WGS) entry which is preliminary data.</text>
</comment>
<dbReference type="EMBL" id="LMTZ01000094">
    <property type="protein sequence ID" value="KST66769.1"/>
    <property type="molecule type" value="Genomic_DNA"/>
</dbReference>
<comment type="subcellular location">
    <subcellularLocation>
        <location evidence="1">Cell membrane</location>
        <topology evidence="1">Multi-pass membrane protein</topology>
    </subcellularLocation>
</comment>
<evidence type="ECO:0000256" key="5">
    <source>
        <dbReference type="ARBA" id="ARBA00022692"/>
    </source>
</evidence>
<comment type="similarity">
    <text evidence="2">Belongs to the auxin efflux carrier (TC 2.A.69) family.</text>
</comment>
<dbReference type="AlphaFoldDB" id="A0A0V7ZQS7"/>
<feature type="transmembrane region" description="Helical" evidence="8">
    <location>
        <begin position="282"/>
        <end position="304"/>
    </location>
</feature>
<keyword evidence="4" id="KW-1003">Cell membrane</keyword>
<feature type="transmembrane region" description="Helical" evidence="8">
    <location>
        <begin position="59"/>
        <end position="83"/>
    </location>
</feature>
<dbReference type="GO" id="GO:0055085">
    <property type="term" value="P:transmembrane transport"/>
    <property type="evidence" value="ECO:0007669"/>
    <property type="project" value="InterPro"/>
</dbReference>
<feature type="transmembrane region" description="Helical" evidence="8">
    <location>
        <begin position="32"/>
        <end position="53"/>
    </location>
</feature>
<feature type="transmembrane region" description="Helical" evidence="8">
    <location>
        <begin position="95"/>
        <end position="114"/>
    </location>
</feature>
<dbReference type="InterPro" id="IPR004776">
    <property type="entry name" value="Mem_transp_PIN-like"/>
</dbReference>
<feature type="transmembrane region" description="Helical" evidence="8">
    <location>
        <begin position="222"/>
        <end position="247"/>
    </location>
</feature>
<dbReference type="PANTHER" id="PTHR36838:SF1">
    <property type="entry name" value="SLR1864 PROTEIN"/>
    <property type="match status" value="1"/>
</dbReference>
<organism evidence="9 10">
    <name type="scientific">Mastigocoleus testarum BC008</name>
    <dbReference type="NCBI Taxonomy" id="371196"/>
    <lineage>
        <taxon>Bacteria</taxon>
        <taxon>Bacillati</taxon>
        <taxon>Cyanobacteriota</taxon>
        <taxon>Cyanophyceae</taxon>
        <taxon>Nostocales</taxon>
        <taxon>Hapalosiphonaceae</taxon>
        <taxon>Mastigocoleus</taxon>
    </lineage>
</organism>
<feature type="transmembrane region" description="Helical" evidence="8">
    <location>
        <begin position="126"/>
        <end position="150"/>
    </location>
</feature>
<evidence type="ECO:0000256" key="7">
    <source>
        <dbReference type="ARBA" id="ARBA00023136"/>
    </source>
</evidence>
<evidence type="ECO:0000256" key="6">
    <source>
        <dbReference type="ARBA" id="ARBA00022989"/>
    </source>
</evidence>
<keyword evidence="3" id="KW-0813">Transport</keyword>
<evidence type="ECO:0000256" key="8">
    <source>
        <dbReference type="SAM" id="Phobius"/>
    </source>
</evidence>
<protein>
    <submittedName>
        <fullName evidence="9">Transporter</fullName>
    </submittedName>
</protein>